<dbReference type="PROSITE" id="PS51354">
    <property type="entry name" value="GLUTAREDOXIN_2"/>
    <property type="match status" value="1"/>
</dbReference>
<evidence type="ECO:0000313" key="2">
    <source>
        <dbReference type="EMBL" id="ABT16277.1"/>
    </source>
</evidence>
<dbReference type="Pfam" id="PF00462">
    <property type="entry name" value="Glutaredoxin"/>
    <property type="match status" value="1"/>
</dbReference>
<dbReference type="EMBL" id="EF101928">
    <property type="protein sequence ID" value="ABT16277.1"/>
    <property type="molecule type" value="Genomic_DNA"/>
</dbReference>
<sequence length="84" mass="9477">MFTVYSKDGCKYCTMAIELLTAMKKEFSVIKLNSVAELNVAISDRGLMVQTFPQVFADNVHIGGYTDLHAYLLEDNVFSIDEDF</sequence>
<dbReference type="Proteomes" id="UP000202420">
    <property type="component" value="Segment"/>
</dbReference>
<evidence type="ECO:0000313" key="3">
    <source>
        <dbReference type="Proteomes" id="UP000202420"/>
    </source>
</evidence>
<dbReference type="GeneID" id="5470923"/>
<accession>A7K8A3</accession>
<gene>
    <name evidence="2" type="primary">Z143R</name>
    <name evidence="2" type="ORF">ATCV1_Z143R</name>
</gene>
<dbReference type="KEGG" id="vg:5470923"/>
<dbReference type="InterPro" id="IPR036249">
    <property type="entry name" value="Thioredoxin-like_sf"/>
</dbReference>
<feature type="domain" description="Glutaredoxin" evidence="1">
    <location>
        <begin position="3"/>
        <end position="62"/>
    </location>
</feature>
<dbReference type="Gene3D" id="3.40.30.10">
    <property type="entry name" value="Glutaredoxin"/>
    <property type="match status" value="1"/>
</dbReference>
<dbReference type="SUPFAM" id="SSF52833">
    <property type="entry name" value="Thioredoxin-like"/>
    <property type="match status" value="1"/>
</dbReference>
<protein>
    <submittedName>
        <fullName evidence="2">Uncharacterized protein Z143R</fullName>
    </submittedName>
</protein>
<dbReference type="InterPro" id="IPR002109">
    <property type="entry name" value="Glutaredoxin"/>
</dbReference>
<name>A7K8A3_9PHYC</name>
<organism evidence="2 3">
    <name type="scientific">Chlorovirus heliozoae</name>
    <dbReference type="NCBI Taxonomy" id="322019"/>
    <lineage>
        <taxon>Viruses</taxon>
        <taxon>Varidnaviria</taxon>
        <taxon>Bamfordvirae</taxon>
        <taxon>Nucleocytoviricota</taxon>
        <taxon>Megaviricetes</taxon>
        <taxon>Algavirales</taxon>
        <taxon>Phycodnaviridae</taxon>
        <taxon>Chlorovirus</taxon>
    </lineage>
</organism>
<dbReference type="PRINTS" id="PR00160">
    <property type="entry name" value="GLUTAREDOXIN"/>
</dbReference>
<dbReference type="RefSeq" id="YP_001426624.1">
    <property type="nucleotide sequence ID" value="NC_008724.1"/>
</dbReference>
<dbReference type="InterPro" id="IPR014025">
    <property type="entry name" value="Glutaredoxin_subgr"/>
</dbReference>
<dbReference type="OrthoDB" id="25064at10239"/>
<reference evidence="2 3" key="1">
    <citation type="submission" date="2006-09" db="EMBL/GenBank/DDBJ databases">
        <title>Sequence and annotation of the 288-kb ATCV-1 virus that infects an endosymbiotic Chlorella strain of the heliozoon Acanthocystis turfacea.</title>
        <authorList>
            <person name="Fitzgerald L.A."/>
            <person name="Graves M.V."/>
            <person name="Li X."/>
            <person name="Pfitzner A.J.P."/>
            <person name="Hartigan J."/>
            <person name="Van Etten J.L."/>
        </authorList>
    </citation>
    <scope>NUCLEOTIDE SEQUENCE [LARGE SCALE GENOMIC DNA]</scope>
    <source>
        <strain evidence="2 3">ATCV-1</strain>
    </source>
</reference>
<keyword evidence="3" id="KW-1185">Reference proteome</keyword>
<proteinExistence type="predicted"/>
<evidence type="ECO:0000259" key="1">
    <source>
        <dbReference type="Pfam" id="PF00462"/>
    </source>
</evidence>